<keyword evidence="2" id="KW-1185">Reference proteome</keyword>
<dbReference type="AlphaFoldDB" id="A0A221KH81"/>
<proteinExistence type="predicted"/>
<dbReference type="Proteomes" id="UP000199729">
    <property type="component" value="Chromosome"/>
</dbReference>
<name>A0A221KH81_VITFI</name>
<dbReference type="KEGG" id="vff:VITFI_CDS2627"/>
<dbReference type="EMBL" id="CP022423">
    <property type="protein sequence ID" value="ASM78404.1"/>
    <property type="molecule type" value="Genomic_DNA"/>
</dbReference>
<sequence length="42" mass="3755">MGALDAAAIGATGARGAAAGRLVRGLRSGAGVATAATGWGSG</sequence>
<gene>
    <name evidence="1" type="ORF">VITFI_CDS2627</name>
</gene>
<evidence type="ECO:0000313" key="2">
    <source>
        <dbReference type="Proteomes" id="UP000199729"/>
    </source>
</evidence>
<reference evidence="1 2" key="1">
    <citation type="submission" date="2017-07" db="EMBL/GenBank/DDBJ databases">
        <title>Complete Genome Sequence of the cosmetic ferment Vitreoscilla filiformis (ATCC15551).</title>
        <authorList>
            <person name="Contreras S."/>
            <person name="Sagory-Zalkind P."/>
            <person name="Blanquart H."/>
            <person name="Iltis A."/>
            <person name="Morand S.C."/>
        </authorList>
    </citation>
    <scope>NUCLEOTIDE SEQUENCE [LARGE SCALE GENOMIC DNA]</scope>
    <source>
        <strain evidence="1 2">ATCC 15551</strain>
    </source>
</reference>
<organism evidence="1 2">
    <name type="scientific">Vitreoscilla filiformis</name>
    <dbReference type="NCBI Taxonomy" id="63"/>
    <lineage>
        <taxon>Bacteria</taxon>
        <taxon>Pseudomonadati</taxon>
        <taxon>Pseudomonadota</taxon>
        <taxon>Betaproteobacteria</taxon>
        <taxon>Neisseriales</taxon>
        <taxon>Neisseriaceae</taxon>
        <taxon>Vitreoscilla</taxon>
    </lineage>
</organism>
<evidence type="ECO:0000313" key="1">
    <source>
        <dbReference type="EMBL" id="ASM78404.1"/>
    </source>
</evidence>
<protein>
    <submittedName>
        <fullName evidence="1">Uncharacterized protein</fullName>
    </submittedName>
</protein>
<accession>A0A221KH81</accession>